<dbReference type="OrthoDB" id="9764363at2"/>
<dbReference type="InterPro" id="IPR004635">
    <property type="entry name" value="Pept_S49_SppA"/>
</dbReference>
<dbReference type="SUPFAM" id="SSF52096">
    <property type="entry name" value="ClpP/crotonase"/>
    <property type="match status" value="2"/>
</dbReference>
<reference evidence="10 11" key="1">
    <citation type="submission" date="2019-03" db="EMBL/GenBank/DDBJ databases">
        <title>Sapientia aquatica gen. nov., sp. nov., isolated from a crater lake.</title>
        <authorList>
            <person name="Felfoldi T."/>
            <person name="Szabo A."/>
            <person name="Toth E."/>
            <person name="Schumann P."/>
            <person name="Keki Z."/>
            <person name="Marialigeti K."/>
            <person name="Mathe I."/>
        </authorList>
    </citation>
    <scope>NUCLEOTIDE SEQUENCE [LARGE SCALE GENOMIC DNA]</scope>
    <source>
        <strain evidence="10 11">SA-152</strain>
    </source>
</reference>
<keyword evidence="8" id="KW-0812">Transmembrane</keyword>
<dbReference type="InterPro" id="IPR002142">
    <property type="entry name" value="Peptidase_S49"/>
</dbReference>
<keyword evidence="11" id="KW-1185">Reference proteome</keyword>
<dbReference type="PANTHER" id="PTHR33209:SF1">
    <property type="entry name" value="PEPTIDASE S49 DOMAIN-CONTAINING PROTEIN"/>
    <property type="match status" value="1"/>
</dbReference>
<dbReference type="EMBL" id="SMYL01000004">
    <property type="protein sequence ID" value="TDK65880.1"/>
    <property type="molecule type" value="Genomic_DNA"/>
</dbReference>
<dbReference type="NCBIfam" id="TIGR00706">
    <property type="entry name" value="SppA_dom"/>
    <property type="match status" value="1"/>
</dbReference>
<dbReference type="GO" id="GO:0016020">
    <property type="term" value="C:membrane"/>
    <property type="evidence" value="ECO:0007669"/>
    <property type="project" value="UniProtKB-SubCell"/>
</dbReference>
<evidence type="ECO:0000313" key="10">
    <source>
        <dbReference type="EMBL" id="TDK65880.1"/>
    </source>
</evidence>
<comment type="similarity">
    <text evidence="2">Belongs to the peptidase S49 family.</text>
</comment>
<dbReference type="Pfam" id="PF01343">
    <property type="entry name" value="Peptidase_S49"/>
    <property type="match status" value="2"/>
</dbReference>
<feature type="domain" description="Peptidase S49" evidence="9">
    <location>
        <begin position="133"/>
        <end position="283"/>
    </location>
</feature>
<sequence>MSVIRFAKTSAGFLWRVLEGGRKALLNLLFLILIIFILVGLFSGGTKKLADKTALILDLRGNIVEQQSASARDLMLLQAQGDKKDYAQLRDVLTVIDAATKDPKITSMVLLLDEMQNAGLPMLREIASALDRFKASGKNIIAWGSSYNQRQYLLAAHANQVFLHPMGMVGLEGFGGYRNYYRDALDKLGITVNLMRVGTYKSFAEPYIANGPSAAASEAEAYLYNDLWKSYTDDVEKSRKLEAGSIMRTIDDLPNLVKQVNGDMAQLAVNAKQVDALKTRDELRQIMLALGARDDQTKSFRQINFEDYLARQKTPMNPLSDAIGVIVAEGEISDGTAPSGSIGGLSTANLIRKARENDQIKAVVLRINSPGGSAFGSELIRRELELTREAGKPVVVSMGGVAASGGYWISMSSDEVIADPTTITGSIGVFALLPTADKALDKLGVHSGGTTTTWLRGGYDPTRPIDPRFAELVQQSVNHIYANFTSKAAKARNTTAEKIDEVAQGRVWTGQQAKERGLVDTLGSYSDAIKSAAKRAKLTGSYSLDYIETEPTGLEKFFKFFDVSAGDIATRLLRTNLATNGIPPQAAKDVTNDMLWLADMTDRTKAFSVVTHCMCSAP</sequence>
<evidence type="ECO:0000256" key="2">
    <source>
        <dbReference type="ARBA" id="ARBA00008683"/>
    </source>
</evidence>
<protein>
    <submittedName>
        <fullName evidence="10">Signal peptide peptidase SppA</fullName>
    </submittedName>
</protein>
<gene>
    <name evidence="10" type="primary">sppA</name>
    <name evidence="10" type="ORF">E2I14_09740</name>
</gene>
<evidence type="ECO:0000259" key="9">
    <source>
        <dbReference type="Pfam" id="PF01343"/>
    </source>
</evidence>
<feature type="transmembrane region" description="Helical" evidence="8">
    <location>
        <begin position="24"/>
        <end position="43"/>
    </location>
</feature>
<dbReference type="PIRSF" id="PIRSF001217">
    <property type="entry name" value="Protease_4_SppA"/>
    <property type="match status" value="1"/>
</dbReference>
<evidence type="ECO:0000256" key="5">
    <source>
        <dbReference type="ARBA" id="ARBA00022825"/>
    </source>
</evidence>
<evidence type="ECO:0000256" key="1">
    <source>
        <dbReference type="ARBA" id="ARBA00004370"/>
    </source>
</evidence>
<dbReference type="NCBIfam" id="TIGR00705">
    <property type="entry name" value="SppA_67K"/>
    <property type="match status" value="1"/>
</dbReference>
<keyword evidence="8" id="KW-1133">Transmembrane helix</keyword>
<proteinExistence type="inferred from homology"/>
<keyword evidence="6 8" id="KW-0472">Membrane</keyword>
<feature type="active site" description="Nucleophile" evidence="7">
    <location>
        <position position="404"/>
    </location>
</feature>
<dbReference type="GO" id="GO:0006465">
    <property type="term" value="P:signal peptide processing"/>
    <property type="evidence" value="ECO:0007669"/>
    <property type="project" value="InterPro"/>
</dbReference>
<keyword evidence="4" id="KW-0378">Hydrolase</keyword>
<comment type="subcellular location">
    <subcellularLocation>
        <location evidence="1">Membrane</location>
    </subcellularLocation>
</comment>
<evidence type="ECO:0000256" key="7">
    <source>
        <dbReference type="PIRSR" id="PIRSR001217-1"/>
    </source>
</evidence>
<comment type="caution">
    <text evidence="10">The sequence shown here is derived from an EMBL/GenBank/DDBJ whole genome shotgun (WGS) entry which is preliminary data.</text>
</comment>
<organism evidence="10 11">
    <name type="scientific">Sapientia aquatica</name>
    <dbReference type="NCBI Taxonomy" id="1549640"/>
    <lineage>
        <taxon>Bacteria</taxon>
        <taxon>Pseudomonadati</taxon>
        <taxon>Pseudomonadota</taxon>
        <taxon>Betaproteobacteria</taxon>
        <taxon>Burkholderiales</taxon>
        <taxon>Oxalobacteraceae</taxon>
        <taxon>Sapientia</taxon>
    </lineage>
</organism>
<dbReference type="GO" id="GO:0008236">
    <property type="term" value="F:serine-type peptidase activity"/>
    <property type="evidence" value="ECO:0007669"/>
    <property type="project" value="UniProtKB-KW"/>
</dbReference>
<name>A0A4V3AUS9_9BURK</name>
<dbReference type="AlphaFoldDB" id="A0A4V3AUS9"/>
<dbReference type="Gene3D" id="3.90.226.10">
    <property type="entry name" value="2-enoyl-CoA Hydratase, Chain A, domain 1"/>
    <property type="match status" value="3"/>
</dbReference>
<feature type="domain" description="Peptidase S49" evidence="9">
    <location>
        <begin position="388"/>
        <end position="538"/>
    </location>
</feature>
<dbReference type="CDD" id="cd07018">
    <property type="entry name" value="S49_SppA_67K_type"/>
    <property type="match status" value="1"/>
</dbReference>
<dbReference type="InterPro" id="IPR029045">
    <property type="entry name" value="ClpP/crotonase-like_dom_sf"/>
</dbReference>
<dbReference type="InterPro" id="IPR004634">
    <property type="entry name" value="Pept_S49_pIV"/>
</dbReference>
<evidence type="ECO:0000256" key="8">
    <source>
        <dbReference type="SAM" id="Phobius"/>
    </source>
</evidence>
<accession>A0A4V3AUS9</accession>
<keyword evidence="5" id="KW-0720">Serine protease</keyword>
<dbReference type="CDD" id="cd07023">
    <property type="entry name" value="S49_Sppa_N_C"/>
    <property type="match status" value="1"/>
</dbReference>
<dbReference type="PANTHER" id="PTHR33209">
    <property type="entry name" value="PROTEASE 4"/>
    <property type="match status" value="1"/>
</dbReference>
<feature type="active site" description="Proton donor/acceptor" evidence="7">
    <location>
        <position position="201"/>
    </location>
</feature>
<dbReference type="InterPro" id="IPR047217">
    <property type="entry name" value="S49_SppA_67K_type_N"/>
</dbReference>
<dbReference type="InterPro" id="IPR047272">
    <property type="entry name" value="S49_SppA_C"/>
</dbReference>
<dbReference type="RefSeq" id="WP_133327918.1">
    <property type="nucleotide sequence ID" value="NZ_SMYL01000004.1"/>
</dbReference>
<dbReference type="Proteomes" id="UP000294829">
    <property type="component" value="Unassembled WGS sequence"/>
</dbReference>
<keyword evidence="3" id="KW-0645">Protease</keyword>
<evidence type="ECO:0000256" key="4">
    <source>
        <dbReference type="ARBA" id="ARBA00022801"/>
    </source>
</evidence>
<evidence type="ECO:0000256" key="6">
    <source>
        <dbReference type="ARBA" id="ARBA00023136"/>
    </source>
</evidence>
<evidence type="ECO:0000256" key="3">
    <source>
        <dbReference type="ARBA" id="ARBA00022670"/>
    </source>
</evidence>
<evidence type="ECO:0000313" key="11">
    <source>
        <dbReference type="Proteomes" id="UP000294829"/>
    </source>
</evidence>